<feature type="coiled-coil region" evidence="6">
    <location>
        <begin position="160"/>
        <end position="194"/>
    </location>
</feature>
<comment type="caution">
    <text evidence="8">The sequence shown here is derived from an EMBL/GenBank/DDBJ whole genome shotgun (WGS) entry which is preliminary data.</text>
</comment>
<evidence type="ECO:0000256" key="5">
    <source>
        <dbReference type="ARBA" id="ARBA00023125"/>
    </source>
</evidence>
<accession>A0ABR5TMW1</accession>
<keyword evidence="3 6" id="KW-0067">ATP-binding</keyword>
<evidence type="ECO:0000256" key="3">
    <source>
        <dbReference type="ARBA" id="ARBA00022840"/>
    </source>
</evidence>
<name>A0ABR5TMW1_9BACL</name>
<evidence type="ECO:0000259" key="7">
    <source>
        <dbReference type="SMART" id="SM00968"/>
    </source>
</evidence>
<feature type="coiled-coil region" evidence="6">
    <location>
        <begin position="304"/>
        <end position="489"/>
    </location>
</feature>
<comment type="similarity">
    <text evidence="6">Belongs to the SMC family.</text>
</comment>
<evidence type="ECO:0000256" key="4">
    <source>
        <dbReference type="ARBA" id="ARBA00023054"/>
    </source>
</evidence>
<proteinExistence type="inferred from homology"/>
<organism evidence="8 9">
    <name type="scientific">Gemelliphila asaccharolytica</name>
    <dbReference type="NCBI Taxonomy" id="502393"/>
    <lineage>
        <taxon>Bacteria</taxon>
        <taxon>Bacillati</taxon>
        <taxon>Bacillota</taxon>
        <taxon>Bacilli</taxon>
        <taxon>Bacillales</taxon>
        <taxon>Gemellaceae</taxon>
        <taxon>Gemelliphila</taxon>
    </lineage>
</organism>
<dbReference type="HAMAP" id="MF_01894">
    <property type="entry name" value="Smc_prok"/>
    <property type="match status" value="1"/>
</dbReference>
<dbReference type="Pfam" id="PF06470">
    <property type="entry name" value="SMC_hinge"/>
    <property type="match status" value="1"/>
</dbReference>
<evidence type="ECO:0000256" key="1">
    <source>
        <dbReference type="ARBA" id="ARBA00022490"/>
    </source>
</evidence>
<feature type="binding site" evidence="6">
    <location>
        <begin position="32"/>
        <end position="39"/>
    </location>
    <ligand>
        <name>ATP</name>
        <dbReference type="ChEBI" id="CHEBI:30616"/>
    </ligand>
</feature>
<keyword evidence="9" id="KW-1185">Reference proteome</keyword>
<dbReference type="NCBIfam" id="TIGR02168">
    <property type="entry name" value="SMC_prok_B"/>
    <property type="match status" value="1"/>
</dbReference>
<dbReference type="InterPro" id="IPR024704">
    <property type="entry name" value="SMC"/>
</dbReference>
<keyword evidence="1 6" id="KW-0963">Cytoplasm</keyword>
<dbReference type="SMART" id="SM00968">
    <property type="entry name" value="SMC_hinge"/>
    <property type="match status" value="1"/>
</dbReference>
<dbReference type="Proteomes" id="UP000070467">
    <property type="component" value="Unassembled WGS sequence"/>
</dbReference>
<comment type="function">
    <text evidence="6">Required for chromosome condensation and partitioning.</text>
</comment>
<dbReference type="InterPro" id="IPR010935">
    <property type="entry name" value="SMC_hinge"/>
</dbReference>
<dbReference type="InterPro" id="IPR011890">
    <property type="entry name" value="SMC_prok"/>
</dbReference>
<protein>
    <recommendedName>
        <fullName evidence="6">Chromosome partition protein Smc</fullName>
    </recommendedName>
</protein>
<comment type="subunit">
    <text evidence="6">Homodimer.</text>
</comment>
<dbReference type="RefSeq" id="WP_066129449.1">
    <property type="nucleotide sequence ID" value="NZ_KQ959861.1"/>
</dbReference>
<keyword evidence="5 6" id="KW-0238">DNA-binding</keyword>
<dbReference type="Gene3D" id="3.40.50.300">
    <property type="entry name" value="P-loop containing nucleotide triphosphate hydrolases"/>
    <property type="match status" value="2"/>
</dbReference>
<feature type="coiled-coil region" evidence="6">
    <location>
        <begin position="664"/>
        <end position="705"/>
    </location>
</feature>
<dbReference type="EMBL" id="LSDB01000008">
    <property type="protein sequence ID" value="KXB58678.1"/>
    <property type="molecule type" value="Genomic_DNA"/>
</dbReference>
<feature type="domain" description="SMC hinge" evidence="7">
    <location>
        <begin position="511"/>
        <end position="630"/>
    </location>
</feature>
<comment type="subcellular location">
    <subcellularLocation>
        <location evidence="6">Cytoplasm</location>
    </subcellularLocation>
</comment>
<evidence type="ECO:0000313" key="8">
    <source>
        <dbReference type="EMBL" id="KXB58678.1"/>
    </source>
</evidence>
<dbReference type="Gene3D" id="3.30.70.1620">
    <property type="match status" value="1"/>
</dbReference>
<gene>
    <name evidence="6" type="primary">smc</name>
    <name evidence="8" type="ORF">HMPREF1871_00444</name>
</gene>
<evidence type="ECO:0000256" key="6">
    <source>
        <dbReference type="HAMAP-Rule" id="MF_01894"/>
    </source>
</evidence>
<keyword evidence="2 6" id="KW-0547">Nucleotide-binding</keyword>
<dbReference type="PIRSF" id="PIRSF005719">
    <property type="entry name" value="SMC"/>
    <property type="match status" value="1"/>
</dbReference>
<dbReference type="InterPro" id="IPR003395">
    <property type="entry name" value="RecF/RecN/SMC_N"/>
</dbReference>
<dbReference type="SUPFAM" id="SSF75553">
    <property type="entry name" value="Smc hinge domain"/>
    <property type="match status" value="1"/>
</dbReference>
<evidence type="ECO:0000313" key="9">
    <source>
        <dbReference type="Proteomes" id="UP000070467"/>
    </source>
</evidence>
<evidence type="ECO:0000256" key="2">
    <source>
        <dbReference type="ARBA" id="ARBA00022741"/>
    </source>
</evidence>
<dbReference type="PANTHER" id="PTHR43977">
    <property type="entry name" value="STRUCTURAL MAINTENANCE OF CHROMOSOMES PROTEIN 3"/>
    <property type="match status" value="1"/>
</dbReference>
<comment type="domain">
    <text evidence="6">Contains large globular domains required for ATP hydrolysis at each terminus and a third globular domain forming a flexible hinge near the middle of the molecule. These domains are separated by coiled-coil structures.</text>
</comment>
<dbReference type="Gene3D" id="1.20.1060.20">
    <property type="match status" value="1"/>
</dbReference>
<dbReference type="Pfam" id="PF02463">
    <property type="entry name" value="SMC_N"/>
    <property type="match status" value="1"/>
</dbReference>
<sequence length="1177" mass="136819">MNLVGIEIDGFKSFYSKSKIKIDTNLLGIVGPNGSGKSNIVDAIRWVLGEQSAKNLRGTNMQDVIFSGSEKRSSKNYAKVSLIFLINNVKKIISRKLYRNGDSEYLVDNKRVRLKNITDIFLDLGINKESYSLITQGKVESIISSKSEDKRLIIEDVAGILKYKNKRKECSLKINKTEENLKRIKDIFNEIKENHGKLLIQKNRAEKFINYKKELKEKDIVINSFNIKKCEISLKKDVDNLNKYLKEKDNLLKQLDKVEKDISDTKERLIKVDLSYQEKKEKEIFLIKEKEKINSIIKINNESKKNKKNLLKTVQENINVLVERKGNILIKIKNIKKEKEIFEEKYKKISEELALLDTDLENRINLAEKDIESLKSTFFTLSNEESKLQNEKNFAKKVEDNNNSRKINILSEIKNIKKDINVEKLEIDNIKKSINEINGEITALNILLKKSNKNKELLETLSVELEETNKKLKEKILKYENKKNFLFSQINNYSFYNQGVREIIKNKKNILGIIGIVADIFDFDKKYSIALDTALVSSQQNIIVEDEKVAKKCIEYLAKSNKGRATFLPINNIKKRIVNYDTLQNIKNEEGYINIASNLVKVDKKYYNIVHYLLSNVLIVDNLKNANIISKKINHKLKVITIDGQVINIGGSITGGATIKSNSIIKNKKNLQELTNNIYELNKNKLQLNKKIDENNNKIKELDISIFNIKKNLEKFNTEIIEKKLKVKLKEESLLSLNQFLNKNEERLKKINEENSKLFLENNIEKKLYQLDLEIKKINDDIENKIVEKNELTIQFKKNNKEINIMKINKNSLLEKINIKKELLFNFSSDINYIEEEIKNKKIEENNLLNYVSCDNNEDNKKLLLVNDKLLEISKEIDIIKQSKDSEYNKDIELSSEQKKIYSYINLASKKINNLEFKIKKNEKEFNDIVTYLFSNYNITIQNLENYSLDSNEISSYINDIKNLKLKINSLGNINLESIKEYEELNERYLFYKKQIEDLSVSKEKLLTTIVQIDKEVKERFYKTFTEVSSNFNRIYKMLFNGGNARLTLELGKDILETGVNIEASPPGKKLRNMSLLSGGEKALTAISLLFSILEIKNTPFVILDEVEAALDEENVNRFAKFLKLYSKNNQFLVITHRRGTMEVMEKLYGITMQEKGVSSLLSIDINDFFEEENINE</sequence>
<keyword evidence="4 6" id="KW-0175">Coiled coil</keyword>
<feature type="coiled-coil region" evidence="6">
    <location>
        <begin position="734"/>
        <end position="795"/>
    </location>
</feature>
<dbReference type="InterPro" id="IPR027417">
    <property type="entry name" value="P-loop_NTPase"/>
</dbReference>
<dbReference type="SUPFAM" id="SSF52540">
    <property type="entry name" value="P-loop containing nucleoside triphosphate hydrolases"/>
    <property type="match status" value="1"/>
</dbReference>
<feature type="coiled-coil region" evidence="6">
    <location>
        <begin position="234"/>
        <end position="268"/>
    </location>
</feature>
<dbReference type="InterPro" id="IPR036277">
    <property type="entry name" value="SMC_hinge_sf"/>
</dbReference>
<reference evidence="8 9" key="1">
    <citation type="submission" date="2016-01" db="EMBL/GenBank/DDBJ databases">
        <authorList>
            <person name="Mitreva M."/>
            <person name="Pepin K.H."/>
            <person name="Mihindukulasuriya K.A."/>
            <person name="Fulton R."/>
            <person name="Fronick C."/>
            <person name="O'Laughlin M."/>
            <person name="Miner T."/>
            <person name="Herter B."/>
            <person name="Rosa B.A."/>
            <person name="Cordes M."/>
            <person name="Tomlinson C."/>
            <person name="Wollam A."/>
            <person name="Palsikar V.B."/>
            <person name="Mardis E.R."/>
            <person name="Wilson R.K."/>
        </authorList>
    </citation>
    <scope>NUCLEOTIDE SEQUENCE [LARGE SCALE GENOMIC DNA]</scope>
    <source>
        <strain evidence="8 9">KA00071</strain>
    </source>
</reference>